<reference evidence="1" key="1">
    <citation type="submission" date="2022-08" db="EMBL/GenBank/DDBJ databases">
        <title>Genome Sequence of Pycnoporus sanguineus.</title>
        <authorList>
            <person name="Buettner E."/>
        </authorList>
    </citation>
    <scope>NUCLEOTIDE SEQUENCE</scope>
    <source>
        <strain evidence="1">CG-C14</strain>
    </source>
</reference>
<proteinExistence type="predicted"/>
<evidence type="ECO:0000313" key="2">
    <source>
        <dbReference type="Proteomes" id="UP001144978"/>
    </source>
</evidence>
<gene>
    <name evidence="1" type="ORF">NUW54_g7590</name>
</gene>
<keyword evidence="2" id="KW-1185">Reference proteome</keyword>
<sequence length="94" mass="10542">MAHDASRYLREAARDLPYKAGCPGEAYYEPRGPYLLGDKDLISSSAQPPHSRLLGAFFEAQERPNGAGTTLVTRRGAHITRINKGYKAMWTRYQ</sequence>
<comment type="caution">
    <text evidence="1">The sequence shown here is derived from an EMBL/GenBank/DDBJ whole genome shotgun (WGS) entry which is preliminary data.</text>
</comment>
<evidence type="ECO:0000313" key="1">
    <source>
        <dbReference type="EMBL" id="KAJ2994224.1"/>
    </source>
</evidence>
<organism evidence="1 2">
    <name type="scientific">Trametes sanguinea</name>
    <dbReference type="NCBI Taxonomy" id="158606"/>
    <lineage>
        <taxon>Eukaryota</taxon>
        <taxon>Fungi</taxon>
        <taxon>Dikarya</taxon>
        <taxon>Basidiomycota</taxon>
        <taxon>Agaricomycotina</taxon>
        <taxon>Agaricomycetes</taxon>
        <taxon>Polyporales</taxon>
        <taxon>Polyporaceae</taxon>
        <taxon>Trametes</taxon>
    </lineage>
</organism>
<protein>
    <submittedName>
        <fullName evidence="1">Uncharacterized protein</fullName>
    </submittedName>
</protein>
<dbReference type="Proteomes" id="UP001144978">
    <property type="component" value="Unassembled WGS sequence"/>
</dbReference>
<dbReference type="EMBL" id="JANSHE010002203">
    <property type="protein sequence ID" value="KAJ2994224.1"/>
    <property type="molecule type" value="Genomic_DNA"/>
</dbReference>
<name>A0ACC1PJK3_9APHY</name>
<accession>A0ACC1PJK3</accession>